<feature type="transmembrane region" description="Helical" evidence="1">
    <location>
        <begin position="71"/>
        <end position="93"/>
    </location>
</feature>
<evidence type="ECO:0000313" key="3">
    <source>
        <dbReference type="Proteomes" id="UP001311915"/>
    </source>
</evidence>
<keyword evidence="1" id="KW-0812">Transmembrane</keyword>
<protein>
    <submittedName>
        <fullName evidence="2">Uncharacterized protein</fullName>
    </submittedName>
</protein>
<evidence type="ECO:0000256" key="1">
    <source>
        <dbReference type="SAM" id="Phobius"/>
    </source>
</evidence>
<proteinExistence type="predicted"/>
<keyword evidence="1" id="KW-1133">Transmembrane helix</keyword>
<sequence length="211" mass="23621">MELWGSDECIKKSEINTKNRRAGHENAAGTHTGGYISMGEYRKKLVFMSQRIYALLVSLSSATHLTFNRVLIFYLILHFIDGLFFNCLAVAIIKILREKTLSQGDIDQCEAFYQAVGGEKKRRIYGLGSEAKSYYRQKLSALSSVLPSISQSTPITTMDEFVKQMFHALTNHFLPIVMGRVQEGSTPIDNPSIVTPLVPPSATTNEDEVDH</sequence>
<reference evidence="2 3" key="1">
    <citation type="submission" date="2023-10" db="EMBL/GenBank/DDBJ databases">
        <title>Genome-Wide Identification Analysis in wild type Solanum Pinnatisectum Reveals Some Genes Defensing Phytophthora Infestans.</title>
        <authorList>
            <person name="Sun C."/>
        </authorList>
    </citation>
    <scope>NUCLEOTIDE SEQUENCE [LARGE SCALE GENOMIC DNA]</scope>
    <source>
        <strain evidence="2">LQN</strain>
        <tissue evidence="2">Leaf</tissue>
    </source>
</reference>
<dbReference type="Proteomes" id="UP001311915">
    <property type="component" value="Unassembled WGS sequence"/>
</dbReference>
<evidence type="ECO:0000313" key="2">
    <source>
        <dbReference type="EMBL" id="KAK4714282.1"/>
    </source>
</evidence>
<dbReference type="EMBL" id="JAWPEI010000010">
    <property type="protein sequence ID" value="KAK4714282.1"/>
    <property type="molecule type" value="Genomic_DNA"/>
</dbReference>
<gene>
    <name evidence="2" type="ORF">R3W88_020189</name>
</gene>
<keyword evidence="3" id="KW-1185">Reference proteome</keyword>
<organism evidence="2 3">
    <name type="scientific">Solanum pinnatisectum</name>
    <name type="common">tansyleaf nightshade</name>
    <dbReference type="NCBI Taxonomy" id="50273"/>
    <lineage>
        <taxon>Eukaryota</taxon>
        <taxon>Viridiplantae</taxon>
        <taxon>Streptophyta</taxon>
        <taxon>Embryophyta</taxon>
        <taxon>Tracheophyta</taxon>
        <taxon>Spermatophyta</taxon>
        <taxon>Magnoliopsida</taxon>
        <taxon>eudicotyledons</taxon>
        <taxon>Gunneridae</taxon>
        <taxon>Pentapetalae</taxon>
        <taxon>asterids</taxon>
        <taxon>lamiids</taxon>
        <taxon>Solanales</taxon>
        <taxon>Solanaceae</taxon>
        <taxon>Solanoideae</taxon>
        <taxon>Solaneae</taxon>
        <taxon>Solanum</taxon>
    </lineage>
</organism>
<name>A0AAV9KQN2_9SOLN</name>
<keyword evidence="1" id="KW-0472">Membrane</keyword>
<comment type="caution">
    <text evidence="2">The sequence shown here is derived from an EMBL/GenBank/DDBJ whole genome shotgun (WGS) entry which is preliminary data.</text>
</comment>
<dbReference type="AlphaFoldDB" id="A0AAV9KQN2"/>
<accession>A0AAV9KQN2</accession>